<dbReference type="Gene3D" id="3.40.33.10">
    <property type="entry name" value="CAP"/>
    <property type="match status" value="1"/>
</dbReference>
<dbReference type="CDD" id="cd05379">
    <property type="entry name" value="CAP_bacterial"/>
    <property type="match status" value="1"/>
</dbReference>
<dbReference type="PANTHER" id="PTHR31157:SF1">
    <property type="entry name" value="SCP DOMAIN-CONTAINING PROTEIN"/>
    <property type="match status" value="1"/>
</dbReference>
<dbReference type="EMBL" id="SCKX01000001">
    <property type="protein sequence ID" value="RWZ78556.1"/>
    <property type="molecule type" value="Genomic_DNA"/>
</dbReference>
<keyword evidence="4" id="KW-1185">Reference proteome</keyword>
<evidence type="ECO:0000259" key="2">
    <source>
        <dbReference type="Pfam" id="PF00188"/>
    </source>
</evidence>
<proteinExistence type="predicted"/>
<dbReference type="InterPro" id="IPR035940">
    <property type="entry name" value="CAP_sf"/>
</dbReference>
<name>A0A4Q0AHR8_9BACT</name>
<feature type="transmembrane region" description="Helical" evidence="1">
    <location>
        <begin position="190"/>
        <end position="211"/>
    </location>
</feature>
<evidence type="ECO:0000256" key="1">
    <source>
        <dbReference type="SAM" id="Phobius"/>
    </source>
</evidence>
<comment type="caution">
    <text evidence="3">The sequence shown here is derived from an EMBL/GenBank/DDBJ whole genome shotgun (WGS) entry which is preliminary data.</text>
</comment>
<dbReference type="Pfam" id="PF00188">
    <property type="entry name" value="CAP"/>
    <property type="match status" value="1"/>
</dbReference>
<keyword evidence="1" id="KW-0472">Membrane</keyword>
<dbReference type="SUPFAM" id="SSF55797">
    <property type="entry name" value="PR-1-like"/>
    <property type="match status" value="1"/>
</dbReference>
<keyword evidence="1" id="KW-1133">Transmembrane helix</keyword>
<dbReference type="Proteomes" id="UP000289257">
    <property type="component" value="Unassembled WGS sequence"/>
</dbReference>
<dbReference type="AlphaFoldDB" id="A0A4Q0AHR8"/>
<organism evidence="3 4">
    <name type="scientific">Candidatus Microsaccharimonas sossegonensis</name>
    <dbReference type="NCBI Taxonomy" id="2506948"/>
    <lineage>
        <taxon>Bacteria</taxon>
        <taxon>Candidatus Saccharimonadota</taxon>
        <taxon>Candidatus Saccharimonadia</taxon>
        <taxon>Candidatus Saccharimonadales</taxon>
        <taxon>Candidatus Saccharimonadaceae</taxon>
        <taxon>Candidatus Microsaccharimonas</taxon>
    </lineage>
</organism>
<keyword evidence="1" id="KW-0812">Transmembrane</keyword>
<dbReference type="PANTHER" id="PTHR31157">
    <property type="entry name" value="SCP DOMAIN-CONTAINING PROTEIN"/>
    <property type="match status" value="1"/>
</dbReference>
<feature type="domain" description="SCP" evidence="2">
    <location>
        <begin position="30"/>
        <end position="136"/>
    </location>
</feature>
<protein>
    <submittedName>
        <fullName evidence="3">CAP domain-containing protein</fullName>
    </submittedName>
</protein>
<gene>
    <name evidence="3" type="ORF">EOT05_02290</name>
</gene>
<sequence length="254" mass="27031">MQLSYGFFSSGRMEVLGRVSSISASELLTDTNNERAKQSLPALKINDRLNNAAFAKAKDMFANNYWAHTSPKGVTPWKWFADAGYNYDVAGENLAKNYATAQATFDAWMASPTHRANILNGKYQDVGLAVVDGTLDGRPATLVVAFYGTPASAAVEGAKDTKTTPVVNAPPVGQGIGNPLTYFGTALQSLTPATLGTLALLTIVGAVALAAHHYRNKLPLAWRKSWKLHHGMYTLIGVISLGIIVVFATGGGSI</sequence>
<reference evidence="3" key="1">
    <citation type="submission" date="2019-01" db="EMBL/GenBank/DDBJ databases">
        <title>Genomic signatures and co-occurrence patterns of the ultra-small Saccharimodia (Patescibacteria phylum) suggest a symbiotic lifestyle.</title>
        <authorList>
            <person name="Lemos L."/>
            <person name="Medeiros J."/>
            <person name="Andreote F."/>
            <person name="Fernandes G."/>
            <person name="Varani A."/>
            <person name="Oliveira G."/>
            <person name="Pylro V."/>
        </authorList>
    </citation>
    <scope>NUCLEOTIDE SEQUENCE [LARGE SCALE GENOMIC DNA]</scope>
    <source>
        <strain evidence="3">AMD02</strain>
    </source>
</reference>
<dbReference type="InterPro" id="IPR014044">
    <property type="entry name" value="CAP_dom"/>
</dbReference>
<evidence type="ECO:0000313" key="3">
    <source>
        <dbReference type="EMBL" id="RWZ78556.1"/>
    </source>
</evidence>
<feature type="transmembrane region" description="Helical" evidence="1">
    <location>
        <begin position="232"/>
        <end position="251"/>
    </location>
</feature>
<accession>A0A4Q0AHR8</accession>
<evidence type="ECO:0000313" key="4">
    <source>
        <dbReference type="Proteomes" id="UP000289257"/>
    </source>
</evidence>